<evidence type="ECO:0000256" key="2">
    <source>
        <dbReference type="ARBA" id="ARBA00023043"/>
    </source>
</evidence>
<feature type="repeat" description="ANK" evidence="3">
    <location>
        <begin position="121"/>
        <end position="153"/>
    </location>
</feature>
<dbReference type="Pfam" id="PF00023">
    <property type="entry name" value="Ank"/>
    <property type="match status" value="2"/>
</dbReference>
<dbReference type="PROSITE" id="PS50088">
    <property type="entry name" value="ANK_REPEAT"/>
    <property type="match status" value="11"/>
</dbReference>
<dbReference type="InterPro" id="IPR002110">
    <property type="entry name" value="Ankyrin_rpt"/>
</dbReference>
<feature type="repeat" description="ANK" evidence="3">
    <location>
        <begin position="335"/>
        <end position="367"/>
    </location>
</feature>
<feature type="repeat" description="ANK" evidence="3">
    <location>
        <begin position="633"/>
        <end position="665"/>
    </location>
</feature>
<dbReference type="EMBL" id="HBJA01067017">
    <property type="protein sequence ID" value="CAE0812439.1"/>
    <property type="molecule type" value="Transcribed_RNA"/>
</dbReference>
<dbReference type="PRINTS" id="PR01415">
    <property type="entry name" value="ANKYRIN"/>
</dbReference>
<accession>A0A7S4FSV8</accession>
<feature type="repeat" description="ANK" evidence="3">
    <location>
        <begin position="88"/>
        <end position="120"/>
    </location>
</feature>
<reference evidence="5" key="1">
    <citation type="submission" date="2021-01" db="EMBL/GenBank/DDBJ databases">
        <authorList>
            <person name="Corre E."/>
            <person name="Pelletier E."/>
            <person name="Niang G."/>
            <person name="Scheremetjew M."/>
            <person name="Finn R."/>
            <person name="Kale V."/>
            <person name="Holt S."/>
            <person name="Cochrane G."/>
            <person name="Meng A."/>
            <person name="Brown T."/>
            <person name="Cohen L."/>
        </authorList>
    </citation>
    <scope>NUCLEOTIDE SEQUENCE</scope>
    <source>
        <strain evidence="5">CCMP1594</strain>
    </source>
</reference>
<dbReference type="AlphaFoldDB" id="A0A7S4FSV8"/>
<feature type="region of interest" description="Disordered" evidence="4">
    <location>
        <begin position="691"/>
        <end position="784"/>
    </location>
</feature>
<dbReference type="SMART" id="SM00248">
    <property type="entry name" value="ANK"/>
    <property type="match status" value="18"/>
</dbReference>
<feature type="repeat" description="ANK" evidence="3">
    <location>
        <begin position="567"/>
        <end position="599"/>
    </location>
</feature>
<dbReference type="PROSITE" id="PS50297">
    <property type="entry name" value="ANK_REP_REGION"/>
    <property type="match status" value="10"/>
</dbReference>
<dbReference type="SUPFAM" id="SSF48403">
    <property type="entry name" value="Ankyrin repeat"/>
    <property type="match status" value="2"/>
</dbReference>
<proteinExistence type="predicted"/>
<feature type="repeat" description="ANK" evidence="3">
    <location>
        <begin position="500"/>
        <end position="532"/>
    </location>
</feature>
<dbReference type="PANTHER" id="PTHR24171">
    <property type="entry name" value="ANKYRIN REPEAT DOMAIN-CONTAINING PROTEIN 39-RELATED"/>
    <property type="match status" value="1"/>
</dbReference>
<feature type="repeat" description="ANK" evidence="3">
    <location>
        <begin position="288"/>
        <end position="310"/>
    </location>
</feature>
<dbReference type="PANTHER" id="PTHR24171:SF9">
    <property type="entry name" value="ANKYRIN REPEAT DOMAIN-CONTAINING PROTEIN 39"/>
    <property type="match status" value="1"/>
</dbReference>
<feature type="repeat" description="ANK" evidence="3">
    <location>
        <begin position="434"/>
        <end position="466"/>
    </location>
</feature>
<evidence type="ECO:0000256" key="3">
    <source>
        <dbReference type="PROSITE-ProRule" id="PRU00023"/>
    </source>
</evidence>
<name>A0A7S4FSV8_9EUGL</name>
<gene>
    <name evidence="5" type="ORF">EGYM00163_LOCUS23589</name>
</gene>
<evidence type="ECO:0000313" key="5">
    <source>
        <dbReference type="EMBL" id="CAE0812439.1"/>
    </source>
</evidence>
<evidence type="ECO:0000256" key="1">
    <source>
        <dbReference type="ARBA" id="ARBA00022737"/>
    </source>
</evidence>
<organism evidence="5">
    <name type="scientific">Eutreptiella gymnastica</name>
    <dbReference type="NCBI Taxonomy" id="73025"/>
    <lineage>
        <taxon>Eukaryota</taxon>
        <taxon>Discoba</taxon>
        <taxon>Euglenozoa</taxon>
        <taxon>Euglenida</taxon>
        <taxon>Spirocuta</taxon>
        <taxon>Euglenophyceae</taxon>
        <taxon>Eutreptiales</taxon>
        <taxon>Eutreptiaceae</taxon>
        <taxon>Eutreptiella</taxon>
    </lineage>
</organism>
<feature type="region of interest" description="Disordered" evidence="4">
    <location>
        <begin position="398"/>
        <end position="417"/>
    </location>
</feature>
<dbReference type="PROSITE" id="PS51257">
    <property type="entry name" value="PROKAR_LIPOPROTEIN"/>
    <property type="match status" value="1"/>
</dbReference>
<dbReference type="InterPro" id="IPR036770">
    <property type="entry name" value="Ankyrin_rpt-contain_sf"/>
</dbReference>
<feature type="repeat" description="ANK" evidence="3">
    <location>
        <begin position="189"/>
        <end position="221"/>
    </location>
</feature>
<keyword evidence="1" id="KW-0677">Repeat</keyword>
<dbReference type="Pfam" id="PF12796">
    <property type="entry name" value="Ank_2"/>
    <property type="match status" value="5"/>
</dbReference>
<dbReference type="Gene3D" id="1.25.40.20">
    <property type="entry name" value="Ankyrin repeat-containing domain"/>
    <property type="match status" value="5"/>
</dbReference>
<protein>
    <submittedName>
        <fullName evidence="5">Uncharacterized protein</fullName>
    </submittedName>
</protein>
<keyword evidence="2 3" id="KW-0040">ANK repeat</keyword>
<sequence>MAPKRRREKEDPNNTWNMQFMAACKVGNTHEMEVLIEKGAEIDHFVKEGEGEEEIINTPLINRVRARDLPMIQWLASKGADVNKEMEQSMTPLHYAVAHDMPDVIETLMGLSPDTTKKNAAGHTAVHLAFFRRKVELAQLLLKLGAFHDFRDRQTGPYTMTQQSCVSGDMLLLETLLDLGESVHQRDMEGNTLLHLAVHHEHTALAEELLARRANVNAANAEGCTPLWRCVAKEQPEAIQFLCQRGADVNARNALGMPLLQYGIFNASKDVVVLLLQLNARVADVDSMGNSPLHWAASGQKINILEVLLDPPRLGDHKAHPEMHVGPDVNPQNIEGATPLHKACYWGRTEFINLLLNREADPTLKNALGRTPLHECAQNGHVDAATALITFNPNLMQSTPVDTKKKPAKKGKKDDSAEIEVRAKTAEVDAEDNEGQTALQVAMAYDQEAMVDMLIAHGASVHRPSAEHGTILFEAVGQGKQAIVMSLIKGGAGVNSVDPHGRMPLHVAVDRGHLAIAMALVLNGADVNAPDADQRTALHLACANGATSIARFLIVDARAAVNLWDLQGCTPLHKCAESGAVDIARLLASNEAEINALEVHTRTPLHVACEHMRPGVVQVLLEYDAAIEARDEHGLSALHMAVFSGCTDCTTHLIDAGALLNEPDAQHRTPLVIASQSGKVDCGRILVQRFKEQKQRGPVSKRPPGTPLTAQTSEAEGTVEGETPRAQNSEEEGPAEVSVELQGPSTAPSAAGSRAGSKRCSDASGVSSRAPSHVSMAPSAVESV</sequence>
<evidence type="ECO:0000256" key="4">
    <source>
        <dbReference type="SAM" id="MobiDB-lite"/>
    </source>
</evidence>
<feature type="repeat" description="ANK" evidence="3">
    <location>
        <begin position="222"/>
        <end position="254"/>
    </location>
</feature>
<feature type="repeat" description="ANK" evidence="3">
    <location>
        <begin position="600"/>
        <end position="632"/>
    </location>
</feature>